<organism evidence="1 2">
    <name type="scientific">Trifolium pratense</name>
    <name type="common">Red clover</name>
    <dbReference type="NCBI Taxonomy" id="57577"/>
    <lineage>
        <taxon>Eukaryota</taxon>
        <taxon>Viridiplantae</taxon>
        <taxon>Streptophyta</taxon>
        <taxon>Embryophyta</taxon>
        <taxon>Tracheophyta</taxon>
        <taxon>Spermatophyta</taxon>
        <taxon>Magnoliopsida</taxon>
        <taxon>eudicotyledons</taxon>
        <taxon>Gunneridae</taxon>
        <taxon>Pentapetalae</taxon>
        <taxon>rosids</taxon>
        <taxon>fabids</taxon>
        <taxon>Fabales</taxon>
        <taxon>Fabaceae</taxon>
        <taxon>Papilionoideae</taxon>
        <taxon>50 kb inversion clade</taxon>
        <taxon>NPAAA clade</taxon>
        <taxon>Hologalegina</taxon>
        <taxon>IRL clade</taxon>
        <taxon>Trifolieae</taxon>
        <taxon>Trifolium</taxon>
    </lineage>
</organism>
<dbReference type="EMBL" id="ASHM01070467">
    <property type="protein sequence ID" value="PNX55150.1"/>
    <property type="molecule type" value="Genomic_DNA"/>
</dbReference>
<proteinExistence type="predicted"/>
<dbReference type="Gene3D" id="3.30.70.100">
    <property type="match status" value="1"/>
</dbReference>
<dbReference type="PANTHER" id="PTHR46932:SF12">
    <property type="entry name" value="HEAVY METAL-ASSOCIATED ISOPRENYLATED PLANT PROTEIN 47"/>
    <property type="match status" value="1"/>
</dbReference>
<accession>A0A2K3JM92</accession>
<dbReference type="Proteomes" id="UP000236291">
    <property type="component" value="Unassembled WGS sequence"/>
</dbReference>
<protein>
    <submittedName>
        <fullName evidence="1">Atfp4-like protein</fullName>
    </submittedName>
</protein>
<gene>
    <name evidence="1" type="ORF">L195_g048776</name>
</gene>
<dbReference type="PANTHER" id="PTHR46932">
    <property type="entry name" value="HEAVY METAL-ASSOCIATED ISOPRENYLATED PLANT PROTEIN 47"/>
    <property type="match status" value="1"/>
</dbReference>
<dbReference type="AlphaFoldDB" id="A0A2K3JM92"/>
<reference evidence="1 2" key="2">
    <citation type="journal article" date="2017" name="Front. Plant Sci.">
        <title>Gene Classification and Mining of Molecular Markers Useful in Red Clover (Trifolium pratense) Breeding.</title>
        <authorList>
            <person name="Istvanek J."/>
            <person name="Dluhosova J."/>
            <person name="Dluhos P."/>
            <person name="Patkova L."/>
            <person name="Nedelnik J."/>
            <person name="Repkova J."/>
        </authorList>
    </citation>
    <scope>NUCLEOTIDE SEQUENCE [LARGE SCALE GENOMIC DNA]</scope>
    <source>
        <strain evidence="2">cv. Tatra</strain>
        <tissue evidence="1">Young leaves</tissue>
    </source>
</reference>
<evidence type="ECO:0000313" key="1">
    <source>
        <dbReference type="EMBL" id="PNX55150.1"/>
    </source>
</evidence>
<reference evidence="1 2" key="1">
    <citation type="journal article" date="2014" name="Am. J. Bot.">
        <title>Genome assembly and annotation for red clover (Trifolium pratense; Fabaceae).</title>
        <authorList>
            <person name="Istvanek J."/>
            <person name="Jaros M."/>
            <person name="Krenek A."/>
            <person name="Repkova J."/>
        </authorList>
    </citation>
    <scope>NUCLEOTIDE SEQUENCE [LARGE SCALE GENOMIC DNA]</scope>
    <source>
        <strain evidence="2">cv. Tatra</strain>
        <tissue evidence="1">Young leaves</tissue>
    </source>
</reference>
<evidence type="ECO:0000313" key="2">
    <source>
        <dbReference type="Proteomes" id="UP000236291"/>
    </source>
</evidence>
<dbReference type="InterPro" id="IPR036163">
    <property type="entry name" value="HMA_dom_sf"/>
</dbReference>
<dbReference type="SUPFAM" id="SSF55008">
    <property type="entry name" value="HMA, heavy metal-associated domain"/>
    <property type="match status" value="1"/>
</dbReference>
<dbReference type="GO" id="GO:0046872">
    <property type="term" value="F:metal ion binding"/>
    <property type="evidence" value="ECO:0007669"/>
    <property type="project" value="InterPro"/>
</dbReference>
<comment type="caution">
    <text evidence="1">The sequence shown here is derived from an EMBL/GenBank/DDBJ whole genome shotgun (WGS) entry which is preliminary data.</text>
</comment>
<sequence length="77" mass="8641">MTQRIVIELPLHCAKCEKKIMAICTTADGVTAFAFEREGRDRVVIKGEDIDPARITECLREKVTKHARLVSVAIDDD</sequence>
<dbReference type="InterPro" id="IPR042885">
    <property type="entry name" value="HIPP47/16"/>
</dbReference>
<name>A0A2K3JM92_TRIPR</name>